<comment type="caution">
    <text evidence="2">The sequence shown here is derived from an EMBL/GenBank/DDBJ whole genome shotgun (WGS) entry which is preliminary data.</text>
</comment>
<keyword evidence="1" id="KW-0472">Membrane</keyword>
<feature type="transmembrane region" description="Helical" evidence="1">
    <location>
        <begin position="110"/>
        <end position="128"/>
    </location>
</feature>
<feature type="transmembrane region" description="Helical" evidence="1">
    <location>
        <begin position="134"/>
        <end position="157"/>
    </location>
</feature>
<organism evidence="2 3">
    <name type="scientific">Roseivivax isoporae LMG 25204</name>
    <dbReference type="NCBI Taxonomy" id="1449351"/>
    <lineage>
        <taxon>Bacteria</taxon>
        <taxon>Pseudomonadati</taxon>
        <taxon>Pseudomonadota</taxon>
        <taxon>Alphaproteobacteria</taxon>
        <taxon>Rhodobacterales</taxon>
        <taxon>Roseobacteraceae</taxon>
        <taxon>Roseivivax</taxon>
    </lineage>
</organism>
<gene>
    <name evidence="2" type="ORF">RISW2_21585</name>
</gene>
<dbReference type="AlphaFoldDB" id="X7F3M6"/>
<dbReference type="eggNOG" id="ENOG503347W">
    <property type="taxonomic scope" value="Bacteria"/>
</dbReference>
<dbReference type="STRING" id="1449351.RISW2_21585"/>
<keyword evidence="3" id="KW-1185">Reference proteome</keyword>
<keyword evidence="1" id="KW-1133">Transmembrane helix</keyword>
<dbReference type="RefSeq" id="WP_051492308.1">
    <property type="nucleotide sequence ID" value="NZ_JAME01000070.1"/>
</dbReference>
<proteinExistence type="predicted"/>
<evidence type="ECO:0000256" key="1">
    <source>
        <dbReference type="SAM" id="Phobius"/>
    </source>
</evidence>
<keyword evidence="1" id="KW-0812">Transmembrane</keyword>
<accession>X7F3M6</accession>
<sequence>MNRLKELISSRAVRGAIQDVAPKIVGALTGPAGPVAEGVARRVAREVLGEPDAPPARIAERLAEARPQDMAALARIEADLEAETMRIAAQDRADARAREVSTADPTPHRLAYGILGLFGLVLAGLFFIQPPEGIREVLVAMVGVLGGLVGAVANYYFGSSIGSKQKTDGLLRGAR</sequence>
<reference evidence="2 3" key="1">
    <citation type="submission" date="2014-01" db="EMBL/GenBank/DDBJ databases">
        <title>Roseivivax isoporae LMG 25204 Genome Sequencing.</title>
        <authorList>
            <person name="Lai Q."/>
            <person name="Li G."/>
            <person name="Shao Z."/>
        </authorList>
    </citation>
    <scope>NUCLEOTIDE SEQUENCE [LARGE SCALE GENOMIC DNA]</scope>
    <source>
        <strain evidence="2 3">LMG 25204</strain>
    </source>
</reference>
<evidence type="ECO:0000313" key="2">
    <source>
        <dbReference type="EMBL" id="ETX26644.1"/>
    </source>
</evidence>
<evidence type="ECO:0000313" key="3">
    <source>
        <dbReference type="Proteomes" id="UP000023430"/>
    </source>
</evidence>
<protein>
    <submittedName>
        <fullName evidence="2">Uncharacterized protein</fullName>
    </submittedName>
</protein>
<name>X7F3M6_9RHOB</name>
<dbReference type="Proteomes" id="UP000023430">
    <property type="component" value="Unassembled WGS sequence"/>
</dbReference>
<dbReference type="EMBL" id="JAME01000070">
    <property type="protein sequence ID" value="ETX26644.1"/>
    <property type="molecule type" value="Genomic_DNA"/>
</dbReference>